<sequence>MKKFYKLIGSTFLGIAALITIVGPASLNLVAVEEIPESIKRNR</sequence>
<evidence type="ECO:0000313" key="1">
    <source>
        <dbReference type="EMBL" id="MFL0247755.1"/>
    </source>
</evidence>
<accession>A0ABW8T724</accession>
<proteinExistence type="predicted"/>
<evidence type="ECO:0008006" key="3">
    <source>
        <dbReference type="Google" id="ProtNLM"/>
    </source>
</evidence>
<name>A0ABW8T724_9CLOT</name>
<evidence type="ECO:0000313" key="2">
    <source>
        <dbReference type="Proteomes" id="UP001623591"/>
    </source>
</evidence>
<protein>
    <recommendedName>
        <fullName evidence="3">Cyclic lactone autoinducer peptide</fullName>
    </recommendedName>
</protein>
<keyword evidence="2" id="KW-1185">Reference proteome</keyword>
<organism evidence="1 2">
    <name type="scientific">Candidatus Clostridium stratigraminis</name>
    <dbReference type="NCBI Taxonomy" id="3381661"/>
    <lineage>
        <taxon>Bacteria</taxon>
        <taxon>Bacillati</taxon>
        <taxon>Bacillota</taxon>
        <taxon>Clostridia</taxon>
        <taxon>Eubacteriales</taxon>
        <taxon>Clostridiaceae</taxon>
        <taxon>Clostridium</taxon>
    </lineage>
</organism>
<dbReference type="EMBL" id="JBJHZZ010000009">
    <property type="protein sequence ID" value="MFL0247755.1"/>
    <property type="molecule type" value="Genomic_DNA"/>
</dbReference>
<gene>
    <name evidence="1" type="ORF">ACJDUG_12315</name>
</gene>
<reference evidence="1 2" key="1">
    <citation type="submission" date="2024-11" db="EMBL/GenBank/DDBJ databases">
        <authorList>
            <person name="Heng Y.C."/>
            <person name="Lim A.C.H."/>
            <person name="Lee J.K.Y."/>
            <person name="Kittelmann S."/>
        </authorList>
    </citation>
    <scope>NUCLEOTIDE SEQUENCE [LARGE SCALE GENOMIC DNA]</scope>
    <source>
        <strain evidence="1 2">WILCCON 0185</strain>
    </source>
</reference>
<dbReference type="Proteomes" id="UP001623591">
    <property type="component" value="Unassembled WGS sequence"/>
</dbReference>
<comment type="caution">
    <text evidence="1">The sequence shown here is derived from an EMBL/GenBank/DDBJ whole genome shotgun (WGS) entry which is preliminary data.</text>
</comment>
<dbReference type="RefSeq" id="WP_406770187.1">
    <property type="nucleotide sequence ID" value="NZ_JBJHZZ010000009.1"/>
</dbReference>